<dbReference type="PANTHER" id="PTHR33395:SF22">
    <property type="entry name" value="REVERSE TRANSCRIPTASE DOMAIN-CONTAINING PROTEIN"/>
    <property type="match status" value="1"/>
</dbReference>
<dbReference type="AlphaFoldDB" id="A0A2J7RM15"/>
<reference evidence="1 2" key="1">
    <citation type="submission" date="2017-12" db="EMBL/GenBank/DDBJ databases">
        <title>Hemimetabolous genomes reveal molecular basis of termite eusociality.</title>
        <authorList>
            <person name="Harrison M.C."/>
            <person name="Jongepier E."/>
            <person name="Robertson H.M."/>
            <person name="Arning N."/>
            <person name="Bitard-Feildel T."/>
            <person name="Chao H."/>
            <person name="Childers C.P."/>
            <person name="Dinh H."/>
            <person name="Doddapaneni H."/>
            <person name="Dugan S."/>
            <person name="Gowin J."/>
            <person name="Greiner C."/>
            <person name="Han Y."/>
            <person name="Hu H."/>
            <person name="Hughes D.S.T."/>
            <person name="Huylmans A.-K."/>
            <person name="Kemena C."/>
            <person name="Kremer L.P.M."/>
            <person name="Lee S.L."/>
            <person name="Lopez-Ezquerra A."/>
            <person name="Mallet L."/>
            <person name="Monroy-Kuhn J.M."/>
            <person name="Moser A."/>
            <person name="Murali S.C."/>
            <person name="Muzny D.M."/>
            <person name="Otani S."/>
            <person name="Piulachs M.-D."/>
            <person name="Poelchau M."/>
            <person name="Qu J."/>
            <person name="Schaub F."/>
            <person name="Wada-Katsumata A."/>
            <person name="Worley K.C."/>
            <person name="Xie Q."/>
            <person name="Ylla G."/>
            <person name="Poulsen M."/>
            <person name="Gibbs R.A."/>
            <person name="Schal C."/>
            <person name="Richards S."/>
            <person name="Belles X."/>
            <person name="Korb J."/>
            <person name="Bornberg-Bauer E."/>
        </authorList>
    </citation>
    <scope>NUCLEOTIDE SEQUENCE [LARGE SCALE GENOMIC DNA]</scope>
    <source>
        <tissue evidence="1">Whole body</tissue>
    </source>
</reference>
<dbReference type="EMBL" id="NEVH01002582">
    <property type="protein sequence ID" value="PNF41870.1"/>
    <property type="molecule type" value="Genomic_DNA"/>
</dbReference>
<dbReference type="STRING" id="105785.A0A2J7RM15"/>
<dbReference type="PANTHER" id="PTHR33395">
    <property type="entry name" value="TRANSCRIPTASE, PUTATIVE-RELATED-RELATED"/>
    <property type="match status" value="1"/>
</dbReference>
<evidence type="ECO:0000313" key="1">
    <source>
        <dbReference type="EMBL" id="PNF41870.1"/>
    </source>
</evidence>
<dbReference type="InParanoid" id="A0A2J7RM15"/>
<evidence type="ECO:0008006" key="3">
    <source>
        <dbReference type="Google" id="ProtNLM"/>
    </source>
</evidence>
<proteinExistence type="predicted"/>
<dbReference type="Proteomes" id="UP000235965">
    <property type="component" value="Unassembled WGS sequence"/>
</dbReference>
<organism evidence="1 2">
    <name type="scientific">Cryptotermes secundus</name>
    <dbReference type="NCBI Taxonomy" id="105785"/>
    <lineage>
        <taxon>Eukaryota</taxon>
        <taxon>Metazoa</taxon>
        <taxon>Ecdysozoa</taxon>
        <taxon>Arthropoda</taxon>
        <taxon>Hexapoda</taxon>
        <taxon>Insecta</taxon>
        <taxon>Pterygota</taxon>
        <taxon>Neoptera</taxon>
        <taxon>Polyneoptera</taxon>
        <taxon>Dictyoptera</taxon>
        <taxon>Blattodea</taxon>
        <taxon>Blattoidea</taxon>
        <taxon>Termitoidae</taxon>
        <taxon>Kalotermitidae</taxon>
        <taxon>Cryptotermitinae</taxon>
        <taxon>Cryptotermes</taxon>
    </lineage>
</organism>
<gene>
    <name evidence="1" type="ORF">B7P43_G15761</name>
</gene>
<protein>
    <recommendedName>
        <fullName evidence="3">Endonuclease/exonuclease/phosphatase domain-containing protein</fullName>
    </recommendedName>
</protein>
<keyword evidence="2" id="KW-1185">Reference proteome</keyword>
<name>A0A2J7RM15_9NEOP</name>
<evidence type="ECO:0000313" key="2">
    <source>
        <dbReference type="Proteomes" id="UP000235965"/>
    </source>
</evidence>
<sequence>MQVVNTTTREVALLDVYLVWPESLFNSCSILQGISDHCRVLLEVEWEENCWRLQEERLVPVYHKANVVGLQTFLRDRFAMWACSGRCVEEVWNNFKNIILQSIETFIPHKILRKNSDREYYNKEVKKLKIKVRKTAQETFLRSVLKNDGKSWTEFYKYVKRRKGNRENIPAIKDGNGRLITDAIEKANSLNCCYSSVFSCEHSIPQLQSPNSGEPFAINTNIIRKRLAALGKNKSVGPDSVSGEILKLGGEATILYLARLLAVTINNATLPSDWKKAIVVPIYKGGVTGRWCRITDQ</sequence>
<comment type="caution">
    <text evidence="1">The sequence shown here is derived from an EMBL/GenBank/DDBJ whole genome shotgun (WGS) entry which is preliminary data.</text>
</comment>
<accession>A0A2J7RM15</accession>